<proteinExistence type="predicted"/>
<keyword evidence="3" id="KW-1185">Reference proteome</keyword>
<dbReference type="InterPro" id="IPR010730">
    <property type="entry name" value="HET"/>
</dbReference>
<accession>A0A6A7ANB1</accession>
<dbReference type="Pfam" id="PF06985">
    <property type="entry name" value="HET"/>
    <property type="match status" value="1"/>
</dbReference>
<dbReference type="PANTHER" id="PTHR24148:SF64">
    <property type="entry name" value="HETEROKARYON INCOMPATIBILITY DOMAIN-CONTAINING PROTEIN"/>
    <property type="match status" value="1"/>
</dbReference>
<gene>
    <name evidence="2" type="ORF">CC86DRAFT_390058</name>
</gene>
<dbReference type="EMBL" id="MU006216">
    <property type="protein sequence ID" value="KAF2834008.1"/>
    <property type="molecule type" value="Genomic_DNA"/>
</dbReference>
<organism evidence="2 3">
    <name type="scientific">Ophiobolus disseminans</name>
    <dbReference type="NCBI Taxonomy" id="1469910"/>
    <lineage>
        <taxon>Eukaryota</taxon>
        <taxon>Fungi</taxon>
        <taxon>Dikarya</taxon>
        <taxon>Ascomycota</taxon>
        <taxon>Pezizomycotina</taxon>
        <taxon>Dothideomycetes</taxon>
        <taxon>Pleosporomycetidae</taxon>
        <taxon>Pleosporales</taxon>
        <taxon>Pleosporineae</taxon>
        <taxon>Phaeosphaeriaceae</taxon>
        <taxon>Ophiobolus</taxon>
    </lineage>
</organism>
<feature type="domain" description="Heterokaryon incompatibility" evidence="1">
    <location>
        <begin position="2"/>
        <end position="71"/>
    </location>
</feature>
<evidence type="ECO:0000259" key="1">
    <source>
        <dbReference type="Pfam" id="PF06985"/>
    </source>
</evidence>
<dbReference type="PANTHER" id="PTHR24148">
    <property type="entry name" value="ANKYRIN REPEAT DOMAIN-CONTAINING PROTEIN 39 HOMOLOG-RELATED"/>
    <property type="match status" value="1"/>
</dbReference>
<dbReference type="AlphaFoldDB" id="A0A6A7ANB1"/>
<sequence length="427" mass="48797">MRMAQIYNKAEGVFLWLGEEDLTSNAAIELVTDIYDQKFQWTGTWWQDFGFTALSQLLERSWFRRGWVLQEAAFSTNSMIQCGDSQVYMDHFGMALDSIRARIISEPTFLDLETNRLYIGVLANFMDSPAVRMLDMIEGAFTKSEEGVIIEHMMSLETLVHLGTFSETSNERDAIYALLNMAKDTTTLSQSHQSHTILPDYRKDKLPYGDPALRSKHRLHGNPLVGINQKRIYNAHNRTKPSITCLSLLGTISRKPHSRHINLPDSIWRTLCANRDDRGDPAPRSYRVAMLDLLQKHLQIAATDTTMSLLEHMTSIDIEELLETVIPEHVKKYLVVVRDVIWNRRTFRTSSSNLVGLIPQNARVGDHICVLYGCSVPVVLRQHQDPDGGIFWKLVGDAYAHGVMDGDILRQVSENWIESNETEFELR</sequence>
<dbReference type="OrthoDB" id="2157530at2759"/>
<dbReference type="InterPro" id="IPR052895">
    <property type="entry name" value="HetReg/Transcr_Mod"/>
</dbReference>
<dbReference type="Pfam" id="PF26639">
    <property type="entry name" value="Het-6_barrel"/>
    <property type="match status" value="1"/>
</dbReference>
<reference evidence="2" key="1">
    <citation type="journal article" date="2020" name="Stud. Mycol.">
        <title>101 Dothideomycetes genomes: a test case for predicting lifestyles and emergence of pathogens.</title>
        <authorList>
            <person name="Haridas S."/>
            <person name="Albert R."/>
            <person name="Binder M."/>
            <person name="Bloem J."/>
            <person name="Labutti K."/>
            <person name="Salamov A."/>
            <person name="Andreopoulos B."/>
            <person name="Baker S."/>
            <person name="Barry K."/>
            <person name="Bills G."/>
            <person name="Bluhm B."/>
            <person name="Cannon C."/>
            <person name="Castanera R."/>
            <person name="Culley D."/>
            <person name="Daum C."/>
            <person name="Ezra D."/>
            <person name="Gonzalez J."/>
            <person name="Henrissat B."/>
            <person name="Kuo A."/>
            <person name="Liang C."/>
            <person name="Lipzen A."/>
            <person name="Lutzoni F."/>
            <person name="Magnuson J."/>
            <person name="Mondo S."/>
            <person name="Nolan M."/>
            <person name="Ohm R."/>
            <person name="Pangilinan J."/>
            <person name="Park H.-J."/>
            <person name="Ramirez L."/>
            <person name="Alfaro M."/>
            <person name="Sun H."/>
            <person name="Tritt A."/>
            <person name="Yoshinaga Y."/>
            <person name="Zwiers L.-H."/>
            <person name="Turgeon B."/>
            <person name="Goodwin S."/>
            <person name="Spatafora J."/>
            <person name="Crous P."/>
            <person name="Grigoriev I."/>
        </authorList>
    </citation>
    <scope>NUCLEOTIDE SEQUENCE</scope>
    <source>
        <strain evidence="2">CBS 113818</strain>
    </source>
</reference>
<dbReference type="Proteomes" id="UP000799424">
    <property type="component" value="Unassembled WGS sequence"/>
</dbReference>
<evidence type="ECO:0000313" key="3">
    <source>
        <dbReference type="Proteomes" id="UP000799424"/>
    </source>
</evidence>
<protein>
    <recommendedName>
        <fullName evidence="1">Heterokaryon incompatibility domain-containing protein</fullName>
    </recommendedName>
</protein>
<name>A0A6A7ANB1_9PLEO</name>
<evidence type="ECO:0000313" key="2">
    <source>
        <dbReference type="EMBL" id="KAF2834008.1"/>
    </source>
</evidence>